<dbReference type="Gene3D" id="3.20.20.150">
    <property type="entry name" value="Divalent-metal-dependent TIM barrel enzymes"/>
    <property type="match status" value="1"/>
</dbReference>
<dbReference type="AlphaFoldDB" id="A0AA40S250"/>
<accession>A0AA40S250</accession>
<feature type="domain" description="Xylose isomerase-like TIM barrel" evidence="2">
    <location>
        <begin position="22"/>
        <end position="266"/>
    </location>
</feature>
<dbReference type="InterPro" id="IPR036237">
    <property type="entry name" value="Xyl_isomerase-like_sf"/>
</dbReference>
<dbReference type="SUPFAM" id="SSF51658">
    <property type="entry name" value="Xylose isomerase-like"/>
    <property type="match status" value="1"/>
</dbReference>
<dbReference type="Proteomes" id="UP000543554">
    <property type="component" value="Unassembled WGS sequence"/>
</dbReference>
<keyword evidence="4" id="KW-1185">Reference proteome</keyword>
<dbReference type="EMBL" id="JACJIB010000004">
    <property type="protein sequence ID" value="MBA8913196.1"/>
    <property type="molecule type" value="Genomic_DNA"/>
</dbReference>
<proteinExistence type="predicted"/>
<protein>
    <submittedName>
        <fullName evidence="3">Sugar phosphate isomerase/epimerase</fullName>
    </submittedName>
</protein>
<dbReference type="GO" id="GO:0016853">
    <property type="term" value="F:isomerase activity"/>
    <property type="evidence" value="ECO:0007669"/>
    <property type="project" value="UniProtKB-KW"/>
</dbReference>
<reference evidence="3 4" key="1">
    <citation type="submission" date="2020-08" db="EMBL/GenBank/DDBJ databases">
        <title>Genomic Encyclopedia of Type Strains, Phase IV (KMG-IV): sequencing the most valuable type-strain genomes for metagenomic binning, comparative biology and taxonomic classification.</title>
        <authorList>
            <person name="Goeker M."/>
        </authorList>
    </citation>
    <scope>NUCLEOTIDE SEQUENCE [LARGE SCALE GENOMIC DNA]</scope>
    <source>
        <strain evidence="3 4">DSM 11490</strain>
    </source>
</reference>
<dbReference type="PANTHER" id="PTHR43489">
    <property type="entry name" value="ISOMERASE"/>
    <property type="match status" value="1"/>
</dbReference>
<dbReference type="RefSeq" id="WP_182555001.1">
    <property type="nucleotide sequence ID" value="NZ_BPRF01000008.1"/>
</dbReference>
<sequence length="267" mass="28919">MTRLSISNIAWPTDLSDQVYALLADARVAGLEIAPTKLAPWQDLTEELARAEGDRIRQAGLQVSSYQALYFDRPDCQLLGDAASFEAMRKHTVRVATFAEHLSRGGAGVFGAPRNRQRGQLTSENAFELGVQRFRCLAEAVAATGFTIVLEAAPEEYGGDFLATTAQCAAMVRAVSHPSFGLHFDSGCLAFTGESAQDIIREHHDIIAHVHLSKPKLAPIVEADAPIYAPLLSNLDDVGYSSWAAIEMREADDPLKVIGEAISAIRL</sequence>
<dbReference type="InterPro" id="IPR050417">
    <property type="entry name" value="Sugar_Epim/Isomerase"/>
</dbReference>
<evidence type="ECO:0000313" key="4">
    <source>
        <dbReference type="Proteomes" id="UP000543554"/>
    </source>
</evidence>
<name>A0AA40S250_9HYPH</name>
<keyword evidence="1 3" id="KW-0413">Isomerase</keyword>
<evidence type="ECO:0000313" key="3">
    <source>
        <dbReference type="EMBL" id="MBA8913196.1"/>
    </source>
</evidence>
<gene>
    <name evidence="3" type="ORF">HNR51_002279</name>
</gene>
<evidence type="ECO:0000256" key="1">
    <source>
        <dbReference type="ARBA" id="ARBA00023235"/>
    </source>
</evidence>
<organism evidence="3 4">
    <name type="scientific">Methylorubrum thiocyanatum</name>
    <dbReference type="NCBI Taxonomy" id="47958"/>
    <lineage>
        <taxon>Bacteria</taxon>
        <taxon>Pseudomonadati</taxon>
        <taxon>Pseudomonadota</taxon>
        <taxon>Alphaproteobacteria</taxon>
        <taxon>Hyphomicrobiales</taxon>
        <taxon>Methylobacteriaceae</taxon>
        <taxon>Methylorubrum</taxon>
    </lineage>
</organism>
<dbReference type="Pfam" id="PF01261">
    <property type="entry name" value="AP_endonuc_2"/>
    <property type="match status" value="1"/>
</dbReference>
<evidence type="ECO:0000259" key="2">
    <source>
        <dbReference type="Pfam" id="PF01261"/>
    </source>
</evidence>
<dbReference type="InterPro" id="IPR013022">
    <property type="entry name" value="Xyl_isomerase-like_TIM-brl"/>
</dbReference>
<comment type="caution">
    <text evidence="3">The sequence shown here is derived from an EMBL/GenBank/DDBJ whole genome shotgun (WGS) entry which is preliminary data.</text>
</comment>